<gene>
    <name evidence="2" type="ORF">SE19_03565</name>
</gene>
<dbReference type="Proteomes" id="UP000050515">
    <property type="component" value="Unassembled WGS sequence"/>
</dbReference>
<reference evidence="2 3" key="1">
    <citation type="submission" date="2015-09" db="EMBL/GenBank/DDBJ databases">
        <title>Draft genome sequence of Acidiplasma aeolicum DSM 18409.</title>
        <authorList>
            <person name="Hemp J."/>
        </authorList>
    </citation>
    <scope>NUCLEOTIDE SEQUENCE [LARGE SCALE GENOMIC DNA]</scope>
    <source>
        <strain evidence="2 3">V</strain>
    </source>
</reference>
<keyword evidence="1" id="KW-0812">Transmembrane</keyword>
<name>A0A0P9DAW8_9ARCH</name>
<organism evidence="2 3">
    <name type="scientific">Acidiplasma aeolicum</name>
    <dbReference type="NCBI Taxonomy" id="507754"/>
    <lineage>
        <taxon>Archaea</taxon>
        <taxon>Methanobacteriati</taxon>
        <taxon>Thermoplasmatota</taxon>
        <taxon>Thermoplasmata</taxon>
        <taxon>Thermoplasmatales</taxon>
        <taxon>Ferroplasmaceae</taxon>
        <taxon>Acidiplasma</taxon>
    </lineage>
</organism>
<dbReference type="AlphaFoldDB" id="A0A0P9DAW8"/>
<protein>
    <submittedName>
        <fullName evidence="2">Uncharacterized protein</fullName>
    </submittedName>
</protein>
<evidence type="ECO:0000313" key="2">
    <source>
        <dbReference type="EMBL" id="KPV46878.1"/>
    </source>
</evidence>
<evidence type="ECO:0000313" key="3">
    <source>
        <dbReference type="Proteomes" id="UP000050515"/>
    </source>
</evidence>
<accession>A0A0P9DAW8</accession>
<keyword evidence="1" id="KW-0472">Membrane</keyword>
<dbReference type="EMBL" id="LJCQ01000169">
    <property type="protein sequence ID" value="KPV46878.1"/>
    <property type="molecule type" value="Genomic_DNA"/>
</dbReference>
<evidence type="ECO:0000256" key="1">
    <source>
        <dbReference type="SAM" id="Phobius"/>
    </source>
</evidence>
<keyword evidence="1" id="KW-1133">Transmembrane helix</keyword>
<proteinExistence type="predicted"/>
<feature type="transmembrane region" description="Helical" evidence="1">
    <location>
        <begin position="55"/>
        <end position="80"/>
    </location>
</feature>
<comment type="caution">
    <text evidence="2">The sequence shown here is derived from an EMBL/GenBank/DDBJ whole genome shotgun (WGS) entry which is preliminary data.</text>
</comment>
<sequence>MTFSKNDVGGSCCVSPDIIAWPDLNNEPTASEGVTCEASSNITTSKFILTPMYELTFMGLAIKHGLMLNNISLISSNIFLTGFWNFFFAFSVFITITSSGYFSIAAIFRL</sequence>
<feature type="transmembrane region" description="Helical" evidence="1">
    <location>
        <begin position="86"/>
        <end position="108"/>
    </location>
</feature>